<accession>A0A0B6ZBI6</accession>
<feature type="compositionally biased region" description="Polar residues" evidence="1">
    <location>
        <begin position="99"/>
        <end position="130"/>
    </location>
</feature>
<dbReference type="EMBL" id="HACG01019049">
    <property type="protein sequence ID" value="CEK65914.1"/>
    <property type="molecule type" value="Transcribed_RNA"/>
</dbReference>
<reference evidence="2" key="1">
    <citation type="submission" date="2014-12" db="EMBL/GenBank/DDBJ databases">
        <title>Insight into the proteome of Arion vulgaris.</title>
        <authorList>
            <person name="Aradska J."/>
            <person name="Bulat T."/>
            <person name="Smidak R."/>
            <person name="Sarate P."/>
            <person name="Gangsoo J."/>
            <person name="Sialana F."/>
            <person name="Bilban M."/>
            <person name="Lubec G."/>
        </authorList>
    </citation>
    <scope>NUCLEOTIDE SEQUENCE</scope>
    <source>
        <tissue evidence="2">Skin</tissue>
    </source>
</reference>
<protein>
    <submittedName>
        <fullName evidence="2">Uncharacterized protein</fullName>
    </submittedName>
</protein>
<dbReference type="AlphaFoldDB" id="A0A0B6ZBI6"/>
<organism evidence="2">
    <name type="scientific">Arion vulgaris</name>
    <dbReference type="NCBI Taxonomy" id="1028688"/>
    <lineage>
        <taxon>Eukaryota</taxon>
        <taxon>Metazoa</taxon>
        <taxon>Spiralia</taxon>
        <taxon>Lophotrochozoa</taxon>
        <taxon>Mollusca</taxon>
        <taxon>Gastropoda</taxon>
        <taxon>Heterobranchia</taxon>
        <taxon>Euthyneura</taxon>
        <taxon>Panpulmonata</taxon>
        <taxon>Eupulmonata</taxon>
        <taxon>Stylommatophora</taxon>
        <taxon>Helicina</taxon>
        <taxon>Arionoidea</taxon>
        <taxon>Arionidae</taxon>
        <taxon>Arion</taxon>
    </lineage>
</organism>
<feature type="non-terminal residue" evidence="2">
    <location>
        <position position="1"/>
    </location>
</feature>
<feature type="region of interest" description="Disordered" evidence="1">
    <location>
        <begin position="26"/>
        <end position="48"/>
    </location>
</feature>
<feature type="non-terminal residue" evidence="2">
    <location>
        <position position="130"/>
    </location>
</feature>
<sequence length="130" mass="14342">FEKLNRDSIHHSLQVSQQKSLDLKNISPGQATTASGVQHVPKDRTATTENVVNINGKENVALKILADVSNQREAVELMQRQSIIQSQIANCRLRDESGSACQPVSVESKSSTKTQNYLPQTRDSLNNSLQ</sequence>
<gene>
    <name evidence="2" type="primary">ORF56701</name>
</gene>
<feature type="compositionally biased region" description="Polar residues" evidence="1">
    <location>
        <begin position="27"/>
        <end position="36"/>
    </location>
</feature>
<evidence type="ECO:0000313" key="2">
    <source>
        <dbReference type="EMBL" id="CEK65914.1"/>
    </source>
</evidence>
<proteinExistence type="predicted"/>
<evidence type="ECO:0000256" key="1">
    <source>
        <dbReference type="SAM" id="MobiDB-lite"/>
    </source>
</evidence>
<feature type="region of interest" description="Disordered" evidence="1">
    <location>
        <begin position="95"/>
        <end position="130"/>
    </location>
</feature>
<name>A0A0B6ZBI6_9EUPU</name>